<dbReference type="InterPro" id="IPR002889">
    <property type="entry name" value="WSC_carb-bd"/>
</dbReference>
<dbReference type="OrthoDB" id="5985073at2759"/>
<evidence type="ECO:0000259" key="3">
    <source>
        <dbReference type="PROSITE" id="PS51212"/>
    </source>
</evidence>
<organism evidence="4 5">
    <name type="scientific">Marssonina brunnea f. sp. multigermtubi (strain MB_m1)</name>
    <name type="common">Marssonina leaf spot fungus</name>
    <dbReference type="NCBI Taxonomy" id="1072389"/>
    <lineage>
        <taxon>Eukaryota</taxon>
        <taxon>Fungi</taxon>
        <taxon>Dikarya</taxon>
        <taxon>Ascomycota</taxon>
        <taxon>Pezizomycotina</taxon>
        <taxon>Leotiomycetes</taxon>
        <taxon>Helotiales</taxon>
        <taxon>Drepanopezizaceae</taxon>
        <taxon>Drepanopeziza</taxon>
    </lineage>
</organism>
<reference evidence="4 5" key="1">
    <citation type="journal article" date="2012" name="BMC Genomics">
        <title>Sequencing the genome of Marssonina brunnea reveals fungus-poplar co-evolution.</title>
        <authorList>
            <person name="Zhu S."/>
            <person name="Cao Y.-Z."/>
            <person name="Jiang C."/>
            <person name="Tan B.-Y."/>
            <person name="Wang Z."/>
            <person name="Feng S."/>
            <person name="Zhang L."/>
            <person name="Su X.-H."/>
            <person name="Brejova B."/>
            <person name="Vinar T."/>
            <person name="Xu M."/>
            <person name="Wang M.-X."/>
            <person name="Zhang S.-G."/>
            <person name="Huang M.-R."/>
            <person name="Wu R."/>
            <person name="Zhou Y."/>
        </authorList>
    </citation>
    <scope>NUCLEOTIDE SEQUENCE [LARGE SCALE GENOMIC DNA]</scope>
    <source>
        <strain evidence="4 5">MB_m1</strain>
    </source>
</reference>
<feature type="domain" description="WSC" evidence="3">
    <location>
        <begin position="127"/>
        <end position="225"/>
    </location>
</feature>
<dbReference type="InterPro" id="IPR051589">
    <property type="entry name" value="Sialate-O-sulfotransferase"/>
</dbReference>
<dbReference type="PROSITE" id="PS51212">
    <property type="entry name" value="WSC"/>
    <property type="match status" value="1"/>
</dbReference>
<protein>
    <submittedName>
        <fullName evidence="4">WSC domain containing protein</fullName>
    </submittedName>
</protein>
<accession>K1XC71</accession>
<feature type="compositionally biased region" description="Low complexity" evidence="2">
    <location>
        <begin position="399"/>
        <end position="441"/>
    </location>
</feature>
<dbReference type="KEGG" id="mbe:MBM_03366"/>
<feature type="region of interest" description="Disordered" evidence="2">
    <location>
        <begin position="399"/>
        <end position="471"/>
    </location>
</feature>
<evidence type="ECO:0000256" key="2">
    <source>
        <dbReference type="SAM" id="MobiDB-lite"/>
    </source>
</evidence>
<dbReference type="Pfam" id="PF01822">
    <property type="entry name" value="WSC"/>
    <property type="match status" value="1"/>
</dbReference>
<dbReference type="AlphaFoldDB" id="K1XC71"/>
<dbReference type="Proteomes" id="UP000006753">
    <property type="component" value="Unassembled WGS sequence"/>
</dbReference>
<dbReference type="PANTHER" id="PTHR45964">
    <property type="entry name" value="WSCD FAMILY MEMBER CG9164"/>
    <property type="match status" value="1"/>
</dbReference>
<gene>
    <name evidence="4" type="ORF">MBM_03366</name>
</gene>
<dbReference type="eggNOG" id="KOG4157">
    <property type="taxonomic scope" value="Eukaryota"/>
</dbReference>
<name>K1XC71_MARBU</name>
<sequence length="493" mass="50230">MPAVVTTIKALTTLFATRSDGVGTAIPTIDVVITLTPARTVADETKTGSSPPSLPISQSQVNGETFAVTERITATVSGISILTLLTTASDSVATIHPGTGLTATLGPISIPQATGTSQAHVVPSASGFKYLGCYTEADNRALAGASFPDDSNTVKKCAANCARFKYAGVEYGRECYCSDTLKSGSTAASENECNMACVTDPQCSKGGNSLELCGGSVRLNVYIREEDWSSPSVTSPATLTIESAATPSLSTSPGMSLSATALAISPPLPATPSSAQVTSTINLSSAPENPTSVIVNHDTTATRTSFVTTTHTFTTTRSNAPIQTSSPLSSSPDFARTTAWSSYLSDTYPVLSRPTIPIPIFTPNSLMCLSTNATQHPADTATPPATSLSSVSVSVSVSVPPSSALPSPSPKSTPASPGSAAPPATNNASITSTSATNNASTVRITTIRRPGPGLGPSGTRSTASPGPVSRDLQGRRAGALLVCVVAVMMVFAF</sequence>
<keyword evidence="1" id="KW-0677">Repeat</keyword>
<keyword evidence="5" id="KW-1185">Reference proteome</keyword>
<evidence type="ECO:0000256" key="1">
    <source>
        <dbReference type="ARBA" id="ARBA00022737"/>
    </source>
</evidence>
<dbReference type="InParanoid" id="K1XC71"/>
<dbReference type="SMART" id="SM00321">
    <property type="entry name" value="WSC"/>
    <property type="match status" value="1"/>
</dbReference>
<proteinExistence type="predicted"/>
<evidence type="ECO:0000313" key="4">
    <source>
        <dbReference type="EMBL" id="EKD18373.1"/>
    </source>
</evidence>
<evidence type="ECO:0000313" key="5">
    <source>
        <dbReference type="Proteomes" id="UP000006753"/>
    </source>
</evidence>
<dbReference type="HOGENOM" id="CLU_553288_0_0_1"/>
<dbReference type="EMBL" id="JH921433">
    <property type="protein sequence ID" value="EKD18373.1"/>
    <property type="molecule type" value="Genomic_DNA"/>
</dbReference>
<dbReference type="PANTHER" id="PTHR45964:SF9">
    <property type="entry name" value="SULFOTRANSFERASE"/>
    <property type="match status" value="1"/>
</dbReference>